<accession>T0IIM2</accession>
<evidence type="ECO:0000256" key="4">
    <source>
        <dbReference type="ARBA" id="ARBA00022723"/>
    </source>
</evidence>
<feature type="domain" description="Uracil-DNA glycosylase-like" evidence="10">
    <location>
        <begin position="45"/>
        <end position="204"/>
    </location>
</feature>
<dbReference type="Gene3D" id="3.40.470.10">
    <property type="entry name" value="Uracil-DNA glycosylase-like domain"/>
    <property type="match status" value="1"/>
</dbReference>
<dbReference type="SMART" id="SM00987">
    <property type="entry name" value="UreE_C"/>
    <property type="match status" value="1"/>
</dbReference>
<dbReference type="AlphaFoldDB" id="T0IIM2"/>
<dbReference type="PANTHER" id="PTHR33693">
    <property type="entry name" value="TYPE-5 URACIL-DNA GLYCOSYLASE"/>
    <property type="match status" value="1"/>
</dbReference>
<evidence type="ECO:0000259" key="10">
    <source>
        <dbReference type="SMART" id="SM00986"/>
    </source>
</evidence>
<dbReference type="eggNOG" id="COG1573">
    <property type="taxonomic scope" value="Bacteria"/>
</dbReference>
<dbReference type="EMBL" id="ATHL01000101">
    <property type="protein sequence ID" value="EQB11590.1"/>
    <property type="molecule type" value="Genomic_DNA"/>
</dbReference>
<protein>
    <recommendedName>
        <fullName evidence="2">Type-4 uracil-DNA glycosylase</fullName>
    </recommendedName>
</protein>
<evidence type="ECO:0000256" key="2">
    <source>
        <dbReference type="ARBA" id="ARBA00019403"/>
    </source>
</evidence>
<gene>
    <name evidence="11" type="ORF">L284_16395</name>
</gene>
<comment type="similarity">
    <text evidence="1">Belongs to the uracil-DNA glycosylase (UDG) superfamily. Type 4 (UDGa) family.</text>
</comment>
<name>T0IIM2_9SPHN</name>
<dbReference type="SMART" id="SM00986">
    <property type="entry name" value="UDG"/>
    <property type="match status" value="1"/>
</dbReference>
<keyword evidence="4" id="KW-0479">Metal-binding</keyword>
<dbReference type="RefSeq" id="WP_021235076.1">
    <property type="nucleotide sequence ID" value="NZ_ATHL01000101.1"/>
</dbReference>
<keyword evidence="9" id="KW-0234">DNA repair</keyword>
<dbReference type="PANTHER" id="PTHR33693:SF9">
    <property type="entry name" value="TYPE-4 URACIL-DNA GLYCOSYLASE"/>
    <property type="match status" value="1"/>
</dbReference>
<dbReference type="GO" id="GO:0051539">
    <property type="term" value="F:4 iron, 4 sulfur cluster binding"/>
    <property type="evidence" value="ECO:0007669"/>
    <property type="project" value="UniProtKB-KW"/>
</dbReference>
<keyword evidence="3" id="KW-0004">4Fe-4S</keyword>
<evidence type="ECO:0000256" key="5">
    <source>
        <dbReference type="ARBA" id="ARBA00022763"/>
    </source>
</evidence>
<dbReference type="InterPro" id="IPR005122">
    <property type="entry name" value="Uracil-DNA_glycosylase-like"/>
</dbReference>
<evidence type="ECO:0000256" key="1">
    <source>
        <dbReference type="ARBA" id="ARBA00006521"/>
    </source>
</evidence>
<dbReference type="GO" id="GO:0097506">
    <property type="term" value="F:deaminated base DNA N-glycosylase activity"/>
    <property type="evidence" value="ECO:0007669"/>
    <property type="project" value="UniProtKB-ARBA"/>
</dbReference>
<comment type="caution">
    <text evidence="11">The sequence shown here is derived from an EMBL/GenBank/DDBJ whole genome shotgun (WGS) entry which is preliminary data.</text>
</comment>
<evidence type="ECO:0000256" key="6">
    <source>
        <dbReference type="ARBA" id="ARBA00022801"/>
    </source>
</evidence>
<evidence type="ECO:0000313" key="11">
    <source>
        <dbReference type="EMBL" id="EQB11590.1"/>
    </source>
</evidence>
<keyword evidence="7" id="KW-0408">Iron</keyword>
<evidence type="ECO:0000256" key="3">
    <source>
        <dbReference type="ARBA" id="ARBA00022485"/>
    </source>
</evidence>
<evidence type="ECO:0000256" key="9">
    <source>
        <dbReference type="ARBA" id="ARBA00023204"/>
    </source>
</evidence>
<dbReference type="PATRIC" id="fig|1096930.3.peg.3253"/>
<dbReference type="InterPro" id="IPR036895">
    <property type="entry name" value="Uracil-DNA_glycosylase-like_sf"/>
</dbReference>
<keyword evidence="8" id="KW-0411">Iron-sulfur</keyword>
<dbReference type="GO" id="GO:0006281">
    <property type="term" value="P:DNA repair"/>
    <property type="evidence" value="ECO:0007669"/>
    <property type="project" value="UniProtKB-KW"/>
</dbReference>
<dbReference type="InterPro" id="IPR051536">
    <property type="entry name" value="UDG_Type-4/5"/>
</dbReference>
<dbReference type="InterPro" id="IPR005273">
    <property type="entry name" value="Ura-DNA_glyco_family4"/>
</dbReference>
<keyword evidence="5" id="KW-0227">DNA damage</keyword>
<sequence>MARQTDSDSSDRPIFTDLASLYAALAEEDVPPPVPSGAFSERLVPGEGPPQAPILLVGEQPGDQEDIEQRPFVGPAGRVLDACLEEAGLQRGQTFLTNAVKRFKFVPRGKRRLHQTPTAGDIAHYRWWLGEEIRLVGPRLVVSLGATALHALTGKRQSLGPLRGQAMAWQDRRLLPTVHPSFLLRLPDASARAVERARFVEDLRAAREALG</sequence>
<dbReference type="CDD" id="cd10030">
    <property type="entry name" value="UDG-F4_TTUDGA_SPO1dp_like"/>
    <property type="match status" value="1"/>
</dbReference>
<dbReference type="Pfam" id="PF03167">
    <property type="entry name" value="UDG"/>
    <property type="match status" value="1"/>
</dbReference>
<reference evidence="11 12" key="1">
    <citation type="journal article" date="2013" name="Genome Announc.">
        <title>Genome Sequence of Novosphingobium lindaniclasticum LE124T, Isolated from a Hexachlorocyclohexane Dumpsite.</title>
        <authorList>
            <person name="Saxena A."/>
            <person name="Nayyar N."/>
            <person name="Sangwan N."/>
            <person name="Kumari R."/>
            <person name="Khurana J.P."/>
            <person name="Lal R."/>
        </authorList>
    </citation>
    <scope>NUCLEOTIDE SEQUENCE [LARGE SCALE GENOMIC DNA]</scope>
    <source>
        <strain evidence="11 12">LE124</strain>
    </source>
</reference>
<evidence type="ECO:0000313" key="12">
    <source>
        <dbReference type="Proteomes" id="UP000015527"/>
    </source>
</evidence>
<organism evidence="11 12">
    <name type="scientific">Novosphingobium lindaniclasticum LE124</name>
    <dbReference type="NCBI Taxonomy" id="1096930"/>
    <lineage>
        <taxon>Bacteria</taxon>
        <taxon>Pseudomonadati</taxon>
        <taxon>Pseudomonadota</taxon>
        <taxon>Alphaproteobacteria</taxon>
        <taxon>Sphingomonadales</taxon>
        <taxon>Sphingomonadaceae</taxon>
        <taxon>Novosphingobium</taxon>
    </lineage>
</organism>
<evidence type="ECO:0000256" key="8">
    <source>
        <dbReference type="ARBA" id="ARBA00023014"/>
    </source>
</evidence>
<dbReference type="NCBIfam" id="TIGR03914">
    <property type="entry name" value="UDG_fam_dom"/>
    <property type="match status" value="1"/>
</dbReference>
<evidence type="ECO:0000256" key="7">
    <source>
        <dbReference type="ARBA" id="ARBA00023004"/>
    </source>
</evidence>
<dbReference type="Proteomes" id="UP000015527">
    <property type="component" value="Unassembled WGS sequence"/>
</dbReference>
<dbReference type="SUPFAM" id="SSF52141">
    <property type="entry name" value="Uracil-DNA glycosylase-like"/>
    <property type="match status" value="1"/>
</dbReference>
<proteinExistence type="inferred from homology"/>
<keyword evidence="6" id="KW-0378">Hydrolase</keyword>
<keyword evidence="12" id="KW-1185">Reference proteome</keyword>
<dbReference type="GO" id="GO:0046872">
    <property type="term" value="F:metal ion binding"/>
    <property type="evidence" value="ECO:0007669"/>
    <property type="project" value="UniProtKB-KW"/>
</dbReference>